<dbReference type="InterPro" id="IPR046914">
    <property type="entry name" value="ABC-3C_CTD6"/>
</dbReference>
<gene>
    <name evidence="2" type="ORF">LSG31_13510</name>
</gene>
<proteinExistence type="predicted"/>
<sequence length="292" mass="34195">MGRDVIGEYEDGTYDYYQCKRYDGKLSPSEYWLEFGKLCYYTFNNDIPLPKKYYIIASQGVGPKLLKIIKNPELLRRELIQQWDSKCCDSIIRGQKISLEGHLLDYVNTFDFNIVDTYSIEKIIEEHRRTNYFFFRFGGAIKPQRGSGIAPPTTPENSELNYINKLLAAYSQNKKKTIDLVTLQSFSELVADFNNNRINFYSAESLKRSIRDIFSNENHFELLKQEMYSGIIDFIKSEFSDGYLRLIKTMHESTKVNLSSSIIDRELHFVTNQDKKGICHHLANEDRIDWVM</sequence>
<evidence type="ECO:0000259" key="1">
    <source>
        <dbReference type="Pfam" id="PF20282"/>
    </source>
</evidence>
<organism evidence="2 3">
    <name type="scientific">Fodinisporobacter ferrooxydans</name>
    <dbReference type="NCBI Taxonomy" id="2901836"/>
    <lineage>
        <taxon>Bacteria</taxon>
        <taxon>Bacillati</taxon>
        <taxon>Bacillota</taxon>
        <taxon>Bacilli</taxon>
        <taxon>Bacillales</taxon>
        <taxon>Alicyclobacillaceae</taxon>
        <taxon>Fodinisporobacter</taxon>
    </lineage>
</organism>
<evidence type="ECO:0000313" key="2">
    <source>
        <dbReference type="EMBL" id="UOF88945.1"/>
    </source>
</evidence>
<dbReference type="RefSeq" id="WP_347435627.1">
    <property type="nucleotide sequence ID" value="NZ_CP089291.1"/>
</dbReference>
<protein>
    <recommendedName>
        <fullName evidence="1">ABC-three component systems C-terminal domain-containing protein</fullName>
    </recommendedName>
</protein>
<dbReference type="Pfam" id="PF20282">
    <property type="entry name" value="CTD6"/>
    <property type="match status" value="1"/>
</dbReference>
<dbReference type="Proteomes" id="UP000830167">
    <property type="component" value="Chromosome"/>
</dbReference>
<keyword evidence="3" id="KW-1185">Reference proteome</keyword>
<reference evidence="2" key="1">
    <citation type="submission" date="2021-12" db="EMBL/GenBank/DDBJ databases">
        <title>Alicyclobacillaceae gen. nov., sp. nov., isolated from chalcocite enrichment system.</title>
        <authorList>
            <person name="Jiang Z."/>
        </authorList>
    </citation>
    <scope>NUCLEOTIDE SEQUENCE</scope>
    <source>
        <strain evidence="2">MYW30-H2</strain>
    </source>
</reference>
<name>A0ABY4CEI9_9BACL</name>
<accession>A0ABY4CEI9</accession>
<evidence type="ECO:0000313" key="3">
    <source>
        <dbReference type="Proteomes" id="UP000830167"/>
    </source>
</evidence>
<feature type="domain" description="ABC-three component systems C-terminal" evidence="1">
    <location>
        <begin position="159"/>
        <end position="290"/>
    </location>
</feature>
<dbReference type="EMBL" id="CP089291">
    <property type="protein sequence ID" value="UOF88945.1"/>
    <property type="molecule type" value="Genomic_DNA"/>
</dbReference>